<dbReference type="NCBIfam" id="TIGR01498">
    <property type="entry name" value="folK"/>
    <property type="match status" value="1"/>
</dbReference>
<evidence type="ECO:0000256" key="10">
    <source>
        <dbReference type="ARBA" id="ARBA00029409"/>
    </source>
</evidence>
<reference evidence="14" key="1">
    <citation type="submission" date="2022-07" db="EMBL/GenBank/DDBJ databases">
        <title>Characterization of the Novel Bacterium Alteromonas immobilis LMIT006 and Alteromonas gregis LMIT007.</title>
        <authorList>
            <person name="Lin X."/>
        </authorList>
    </citation>
    <scope>NUCLEOTIDE SEQUENCE</scope>
    <source>
        <strain evidence="14">LMIT007</strain>
    </source>
</reference>
<comment type="pathway">
    <text evidence="1">Cofactor biosynthesis; tetrahydrofolate biosynthesis; 2-amino-4-hydroxy-6-hydroxymethyl-7,8-dihydropteridine diphosphate from 7,8-dihydroneopterin triphosphate: step 4/4.</text>
</comment>
<proteinExistence type="inferred from homology"/>
<evidence type="ECO:0000256" key="5">
    <source>
        <dbReference type="ARBA" id="ARBA00022679"/>
    </source>
</evidence>
<keyword evidence="7" id="KW-0418">Kinase</keyword>
<evidence type="ECO:0000259" key="13">
    <source>
        <dbReference type="PROSITE" id="PS00794"/>
    </source>
</evidence>
<dbReference type="EC" id="2.7.6.3" evidence="3"/>
<evidence type="ECO:0000256" key="6">
    <source>
        <dbReference type="ARBA" id="ARBA00022741"/>
    </source>
</evidence>
<dbReference type="PANTHER" id="PTHR43071">
    <property type="entry name" value="2-AMINO-4-HYDROXY-6-HYDROXYMETHYLDIHYDROPTERIDINE PYROPHOSPHOKINASE"/>
    <property type="match status" value="1"/>
</dbReference>
<keyword evidence="9" id="KW-0289">Folate biosynthesis</keyword>
<dbReference type="AlphaFoldDB" id="A0AA41X437"/>
<dbReference type="InterPro" id="IPR000550">
    <property type="entry name" value="Hppk"/>
</dbReference>
<evidence type="ECO:0000256" key="7">
    <source>
        <dbReference type="ARBA" id="ARBA00022777"/>
    </source>
</evidence>
<evidence type="ECO:0000256" key="11">
    <source>
        <dbReference type="ARBA" id="ARBA00029766"/>
    </source>
</evidence>
<comment type="similarity">
    <text evidence="2">Belongs to the HPPK family.</text>
</comment>
<keyword evidence="5 14" id="KW-0808">Transferase</keyword>
<dbReference type="Proteomes" id="UP001165413">
    <property type="component" value="Unassembled WGS sequence"/>
</dbReference>
<dbReference type="Pfam" id="PF01288">
    <property type="entry name" value="HPPK"/>
    <property type="match status" value="1"/>
</dbReference>
<organism evidence="14 15">
    <name type="scientific">Opacimonas viscosa</name>
    <dbReference type="NCBI Taxonomy" id="2961944"/>
    <lineage>
        <taxon>Bacteria</taxon>
        <taxon>Pseudomonadati</taxon>
        <taxon>Pseudomonadota</taxon>
        <taxon>Gammaproteobacteria</taxon>
        <taxon>Alteromonadales</taxon>
        <taxon>Alteromonadaceae</taxon>
        <taxon>Opacimonas</taxon>
    </lineage>
</organism>
<dbReference type="Gene3D" id="3.30.70.560">
    <property type="entry name" value="7,8-Dihydro-6-hydroxymethylpterin-pyrophosphokinase HPPK"/>
    <property type="match status" value="1"/>
</dbReference>
<keyword evidence="8" id="KW-0067">ATP-binding</keyword>
<evidence type="ECO:0000256" key="8">
    <source>
        <dbReference type="ARBA" id="ARBA00022840"/>
    </source>
</evidence>
<dbReference type="EMBL" id="JANATA010000027">
    <property type="protein sequence ID" value="MCP3429648.1"/>
    <property type="molecule type" value="Genomic_DNA"/>
</dbReference>
<protein>
    <recommendedName>
        <fullName evidence="4">2-amino-4-hydroxy-6-hydroxymethyldihydropteridine pyrophosphokinase</fullName>
        <ecNumber evidence="3">2.7.6.3</ecNumber>
    </recommendedName>
    <alternativeName>
        <fullName evidence="11">6-hydroxymethyl-7,8-dihydropterin pyrophosphokinase</fullName>
    </alternativeName>
    <alternativeName>
        <fullName evidence="12">7,8-dihydro-6-hydroxymethylpterin-pyrophosphokinase</fullName>
    </alternativeName>
</protein>
<dbReference type="CDD" id="cd00483">
    <property type="entry name" value="HPPK"/>
    <property type="match status" value="1"/>
</dbReference>
<dbReference type="SUPFAM" id="SSF55083">
    <property type="entry name" value="6-hydroxymethyl-7,8-dihydropterin pyrophosphokinase, HPPK"/>
    <property type="match status" value="1"/>
</dbReference>
<comment type="function">
    <text evidence="10">Catalyzes the transfer of pyrophosphate from adenosine triphosphate (ATP) to 6-hydroxymethyl-7,8-dihydropterin, an enzymatic step in folate biosynthesis pathway.</text>
</comment>
<evidence type="ECO:0000256" key="9">
    <source>
        <dbReference type="ARBA" id="ARBA00022909"/>
    </source>
</evidence>
<gene>
    <name evidence="14" type="primary">folK</name>
    <name evidence="14" type="ORF">NLF92_11905</name>
</gene>
<name>A0AA41X437_9ALTE</name>
<keyword evidence="15" id="KW-1185">Reference proteome</keyword>
<feature type="domain" description="7,8-dihydro-6-hydroxymethylpterin-pyrophosphokinase" evidence="13">
    <location>
        <begin position="91"/>
        <end position="102"/>
    </location>
</feature>
<dbReference type="GO" id="GO:0016301">
    <property type="term" value="F:kinase activity"/>
    <property type="evidence" value="ECO:0007669"/>
    <property type="project" value="UniProtKB-KW"/>
</dbReference>
<evidence type="ECO:0000256" key="2">
    <source>
        <dbReference type="ARBA" id="ARBA00005810"/>
    </source>
</evidence>
<comment type="caution">
    <text evidence="14">The sequence shown here is derived from an EMBL/GenBank/DDBJ whole genome shotgun (WGS) entry which is preliminary data.</text>
</comment>
<sequence length="162" mass="18156">MDSEVVYIGLGANLGNPVEQLRSALTQLAIIPNTELDACSHFYSSAPMGPSDQPNYTNAVCRLHTRLAPLALLDALQHIETEHGRIRTGEHWGARTLDLDILFYGNQSIQSERLIVPHYGIRGREFVLVPLFELSPTLVMPDNQPISHWVAECDLTELRRLD</sequence>
<evidence type="ECO:0000313" key="15">
    <source>
        <dbReference type="Proteomes" id="UP001165413"/>
    </source>
</evidence>
<evidence type="ECO:0000256" key="4">
    <source>
        <dbReference type="ARBA" id="ARBA00016218"/>
    </source>
</evidence>
<dbReference type="InterPro" id="IPR035907">
    <property type="entry name" value="Hppk_sf"/>
</dbReference>
<evidence type="ECO:0000256" key="12">
    <source>
        <dbReference type="ARBA" id="ARBA00033413"/>
    </source>
</evidence>
<evidence type="ECO:0000256" key="3">
    <source>
        <dbReference type="ARBA" id="ARBA00013253"/>
    </source>
</evidence>
<evidence type="ECO:0000256" key="1">
    <source>
        <dbReference type="ARBA" id="ARBA00005051"/>
    </source>
</evidence>
<evidence type="ECO:0000313" key="14">
    <source>
        <dbReference type="EMBL" id="MCP3429648.1"/>
    </source>
</evidence>
<dbReference type="PROSITE" id="PS00794">
    <property type="entry name" value="HPPK"/>
    <property type="match status" value="1"/>
</dbReference>
<keyword evidence="6" id="KW-0547">Nucleotide-binding</keyword>
<dbReference type="GO" id="GO:0046656">
    <property type="term" value="P:folic acid biosynthetic process"/>
    <property type="evidence" value="ECO:0007669"/>
    <property type="project" value="UniProtKB-KW"/>
</dbReference>
<dbReference type="GO" id="GO:0005524">
    <property type="term" value="F:ATP binding"/>
    <property type="evidence" value="ECO:0007669"/>
    <property type="project" value="UniProtKB-KW"/>
</dbReference>
<dbReference type="GO" id="GO:0003848">
    <property type="term" value="F:2-amino-4-hydroxy-6-hydroxymethyldihydropteridine diphosphokinase activity"/>
    <property type="evidence" value="ECO:0007669"/>
    <property type="project" value="UniProtKB-EC"/>
</dbReference>
<dbReference type="PANTHER" id="PTHR43071:SF1">
    <property type="entry name" value="2-AMINO-4-HYDROXY-6-HYDROXYMETHYLDIHYDROPTERIDINE PYROPHOSPHOKINASE"/>
    <property type="match status" value="1"/>
</dbReference>
<accession>A0AA41X437</accession>